<dbReference type="OrthoDB" id="330671at2759"/>
<dbReference type="InterPro" id="IPR046960">
    <property type="entry name" value="PPR_At4g14850-like_plant"/>
</dbReference>
<dbReference type="NCBIfam" id="TIGR00756">
    <property type="entry name" value="PPR"/>
    <property type="match status" value="4"/>
</dbReference>
<evidence type="ECO:0000256" key="2">
    <source>
        <dbReference type="ARBA" id="ARBA00061659"/>
    </source>
</evidence>
<protein>
    <recommendedName>
        <fullName evidence="6">Pentatricopeptide repeat-containing protein</fullName>
    </recommendedName>
</protein>
<keyword evidence="5" id="KW-1185">Reference proteome</keyword>
<dbReference type="FunFam" id="1.25.40.10:FF:000125">
    <property type="entry name" value="Pentatricopeptide repeat-containing protein"/>
    <property type="match status" value="1"/>
</dbReference>
<dbReference type="GO" id="GO:0003723">
    <property type="term" value="F:RNA binding"/>
    <property type="evidence" value="ECO:0007669"/>
    <property type="project" value="InterPro"/>
</dbReference>
<keyword evidence="1" id="KW-0677">Repeat</keyword>
<dbReference type="Pfam" id="PF20431">
    <property type="entry name" value="E_motif"/>
    <property type="match status" value="1"/>
</dbReference>
<sequence length="536" mass="59070">MAAGGSLAGKLDLLLHRSLSHSLAAAALTTSDLKPIHAIIITSGLATNPFTIARLIAYCAVSNSGDLLSYAQSLFSATPHPSHFMFNSMIRGFSQSSDSIQSIHFYTRMLRVSIYPDRFTFPFLIRSCSSSPSGFLGRGIHCHVLKLGFDADVYVVNNLISLYSGWKDMGAAQQVFDESPCIVDVVSWTAMITGYSNCGEMDRARWFFDWMPSRNLVSWNAMIAGYARSGSPVDARCLFDEMPERDVMSWSSLVSGFSQCGLCKEALAVFEEMLQSGVTPNEATLVSVASACAQLRDLERGHRLHRYVVDHKLGRMSMILGTALVDMYGKCGSIEDAYKVFKEMPVRNIYSWNSMITGLALNGSGKQALTLFWKMRLAGLEPNAITFIGVLSACSHAGLVDEGEWFFDMMTRVYAIRPLEEHYGCMVDLLSRAGLLHDALGFVASMPVEPHPGLWGALAGSCRIHDNVELGVEVGKRLIELEPHHGGRYVLLSNLYAAARRWDDMEMVRSLLKERRVAKIPGNSAVKMKPLAITTS</sequence>
<name>A0A9D5C5F7_9LILI</name>
<reference evidence="4" key="2">
    <citation type="journal article" date="2022" name="Hortic Res">
        <title>The genome of Dioscorea zingiberensis sheds light on the biosynthesis, origin and evolution of the medicinally important diosgenin saponins.</title>
        <authorList>
            <person name="Li Y."/>
            <person name="Tan C."/>
            <person name="Li Z."/>
            <person name="Guo J."/>
            <person name="Li S."/>
            <person name="Chen X."/>
            <person name="Wang C."/>
            <person name="Dai X."/>
            <person name="Yang H."/>
            <person name="Song W."/>
            <person name="Hou L."/>
            <person name="Xu J."/>
            <person name="Tong Z."/>
            <person name="Xu A."/>
            <person name="Yuan X."/>
            <person name="Wang W."/>
            <person name="Yang Q."/>
            <person name="Chen L."/>
            <person name="Sun Z."/>
            <person name="Wang K."/>
            <person name="Pan B."/>
            <person name="Chen J."/>
            <person name="Bao Y."/>
            <person name="Liu F."/>
            <person name="Qi X."/>
            <person name="Gang D.R."/>
            <person name="Wen J."/>
            <person name="Li J."/>
        </authorList>
    </citation>
    <scope>NUCLEOTIDE SEQUENCE</scope>
    <source>
        <strain evidence="4">Dzin_1.0</strain>
    </source>
</reference>
<reference evidence="4" key="1">
    <citation type="submission" date="2021-03" db="EMBL/GenBank/DDBJ databases">
        <authorList>
            <person name="Li Z."/>
            <person name="Yang C."/>
        </authorList>
    </citation>
    <scope>NUCLEOTIDE SEQUENCE</scope>
    <source>
        <strain evidence="4">Dzin_1.0</strain>
        <tissue evidence="4">Leaf</tissue>
    </source>
</reference>
<dbReference type="Proteomes" id="UP001085076">
    <property type="component" value="Miscellaneous, Linkage group lg07"/>
</dbReference>
<dbReference type="InterPro" id="IPR011990">
    <property type="entry name" value="TPR-like_helical_dom_sf"/>
</dbReference>
<feature type="repeat" description="PPR" evidence="3">
    <location>
        <begin position="348"/>
        <end position="382"/>
    </location>
</feature>
<dbReference type="InterPro" id="IPR002885">
    <property type="entry name" value="PPR_rpt"/>
</dbReference>
<dbReference type="GO" id="GO:0009451">
    <property type="term" value="P:RNA modification"/>
    <property type="evidence" value="ECO:0007669"/>
    <property type="project" value="InterPro"/>
</dbReference>
<accession>A0A9D5C5F7</accession>
<feature type="repeat" description="PPR" evidence="3">
    <location>
        <begin position="246"/>
        <end position="280"/>
    </location>
</feature>
<evidence type="ECO:0000256" key="1">
    <source>
        <dbReference type="ARBA" id="ARBA00022737"/>
    </source>
</evidence>
<dbReference type="FunFam" id="1.25.40.10:FF:000334">
    <property type="entry name" value="Pentatricopeptide repeat-containing protein"/>
    <property type="match status" value="1"/>
</dbReference>
<dbReference type="FunFam" id="1.25.40.10:FF:000470">
    <property type="entry name" value="Pentatricopeptide repeat-containing protein At5g66520"/>
    <property type="match status" value="1"/>
</dbReference>
<proteinExistence type="inferred from homology"/>
<evidence type="ECO:0008006" key="6">
    <source>
        <dbReference type="Google" id="ProtNLM"/>
    </source>
</evidence>
<comment type="caution">
    <text evidence="4">The sequence shown here is derived from an EMBL/GenBank/DDBJ whole genome shotgun (WGS) entry which is preliminary data.</text>
</comment>
<dbReference type="Pfam" id="PF13041">
    <property type="entry name" value="PPR_2"/>
    <property type="match status" value="2"/>
</dbReference>
<dbReference type="PROSITE" id="PS51375">
    <property type="entry name" value="PPR"/>
    <property type="match status" value="3"/>
</dbReference>
<gene>
    <name evidence="4" type="ORF">J5N97_023763</name>
</gene>
<dbReference type="Pfam" id="PF01535">
    <property type="entry name" value="PPR"/>
    <property type="match status" value="3"/>
</dbReference>
<dbReference type="EMBL" id="JAGGNH010000007">
    <property type="protein sequence ID" value="KAJ0966846.1"/>
    <property type="molecule type" value="Genomic_DNA"/>
</dbReference>
<dbReference type="Gene3D" id="1.25.40.10">
    <property type="entry name" value="Tetratricopeptide repeat domain"/>
    <property type="match status" value="4"/>
</dbReference>
<dbReference type="PANTHER" id="PTHR47926:SF463">
    <property type="entry name" value="PENTATRICOPEPTIDE REPEAT-CONTAINING PROTEIN"/>
    <property type="match status" value="1"/>
</dbReference>
<organism evidence="4 5">
    <name type="scientific">Dioscorea zingiberensis</name>
    <dbReference type="NCBI Taxonomy" id="325984"/>
    <lineage>
        <taxon>Eukaryota</taxon>
        <taxon>Viridiplantae</taxon>
        <taxon>Streptophyta</taxon>
        <taxon>Embryophyta</taxon>
        <taxon>Tracheophyta</taxon>
        <taxon>Spermatophyta</taxon>
        <taxon>Magnoliopsida</taxon>
        <taxon>Liliopsida</taxon>
        <taxon>Dioscoreales</taxon>
        <taxon>Dioscoreaceae</taxon>
        <taxon>Dioscorea</taxon>
    </lineage>
</organism>
<evidence type="ECO:0000313" key="5">
    <source>
        <dbReference type="Proteomes" id="UP001085076"/>
    </source>
</evidence>
<comment type="similarity">
    <text evidence="2">Belongs to the PPR family. PCMP-E subfamily.</text>
</comment>
<evidence type="ECO:0000256" key="3">
    <source>
        <dbReference type="PROSITE-ProRule" id="PRU00708"/>
    </source>
</evidence>
<dbReference type="GO" id="GO:0048731">
    <property type="term" value="P:system development"/>
    <property type="evidence" value="ECO:0007669"/>
    <property type="project" value="UniProtKB-ARBA"/>
</dbReference>
<dbReference type="InterPro" id="IPR046848">
    <property type="entry name" value="E_motif"/>
</dbReference>
<evidence type="ECO:0000313" key="4">
    <source>
        <dbReference type="EMBL" id="KAJ0966846.1"/>
    </source>
</evidence>
<feature type="repeat" description="PPR" evidence="3">
    <location>
        <begin position="184"/>
        <end position="218"/>
    </location>
</feature>
<dbReference type="PANTHER" id="PTHR47926">
    <property type="entry name" value="PENTATRICOPEPTIDE REPEAT-CONTAINING PROTEIN"/>
    <property type="match status" value="1"/>
</dbReference>
<dbReference type="AlphaFoldDB" id="A0A9D5C5F7"/>